<evidence type="ECO:0000259" key="8">
    <source>
        <dbReference type="Pfam" id="PF23598"/>
    </source>
</evidence>
<dbReference type="PANTHER" id="PTHR36766:SF61">
    <property type="entry name" value="NB-ARC DOMAIN DISEASE RESISTANCE PROTEIN"/>
    <property type="match status" value="1"/>
</dbReference>
<dbReference type="Gene3D" id="1.20.5.4130">
    <property type="match status" value="1"/>
</dbReference>
<dbReference type="Gene3D" id="3.80.10.10">
    <property type="entry name" value="Ribonuclease Inhibitor"/>
    <property type="match status" value="2"/>
</dbReference>
<dbReference type="GO" id="GO:0005524">
    <property type="term" value="F:ATP binding"/>
    <property type="evidence" value="ECO:0007669"/>
    <property type="project" value="UniProtKB-KW"/>
</dbReference>
<dbReference type="SUPFAM" id="SSF52540">
    <property type="entry name" value="P-loop containing nucleoside triphosphate hydrolases"/>
    <property type="match status" value="1"/>
</dbReference>
<dbReference type="InterPro" id="IPR036388">
    <property type="entry name" value="WH-like_DNA-bd_sf"/>
</dbReference>
<protein>
    <submittedName>
        <fullName evidence="9">Uncharacterized protein</fullName>
    </submittedName>
</protein>
<proteinExistence type="predicted"/>
<keyword evidence="4" id="KW-0067">ATP-binding</keyword>
<dbReference type="OrthoDB" id="2018467at2759"/>
<dbReference type="Gramene" id="ESW34213">
    <property type="protein sequence ID" value="ESW34213"/>
    <property type="gene ID" value="PHAVU_001G134100g"/>
</dbReference>
<dbReference type="PRINTS" id="PR00364">
    <property type="entry name" value="DISEASERSIST"/>
</dbReference>
<accession>V7CVT4</accession>
<feature type="domain" description="Disease resistance R13L4/SHOC-2-like LRR" evidence="8">
    <location>
        <begin position="566"/>
        <end position="773"/>
    </location>
</feature>
<dbReference type="PANTHER" id="PTHR36766">
    <property type="entry name" value="PLANT BROAD-SPECTRUM MILDEW RESISTANCE PROTEIN RPW8"/>
    <property type="match status" value="1"/>
</dbReference>
<dbReference type="InterPro" id="IPR055414">
    <property type="entry name" value="LRR_R13L4/SHOC2-like"/>
</dbReference>
<gene>
    <name evidence="9" type="ORF">PHAVU_001G134100g</name>
</gene>
<feature type="domain" description="Disease resistance protein winged helix" evidence="7">
    <location>
        <begin position="434"/>
        <end position="502"/>
    </location>
</feature>
<evidence type="ECO:0000259" key="7">
    <source>
        <dbReference type="Pfam" id="PF23559"/>
    </source>
</evidence>
<dbReference type="GO" id="GO:0051707">
    <property type="term" value="P:response to other organism"/>
    <property type="evidence" value="ECO:0007669"/>
    <property type="project" value="UniProtKB-ARBA"/>
</dbReference>
<evidence type="ECO:0000259" key="5">
    <source>
        <dbReference type="Pfam" id="PF00931"/>
    </source>
</evidence>
<evidence type="ECO:0000313" key="10">
    <source>
        <dbReference type="Proteomes" id="UP000000226"/>
    </source>
</evidence>
<dbReference type="SUPFAM" id="SSF52058">
    <property type="entry name" value="L domain-like"/>
    <property type="match status" value="1"/>
</dbReference>
<sequence length="847" mass="97445">MAELFLFSIAESLIAKLSSWTYEETSQVLRLYHHLREVSQTLSLVKAVLLDAEEKQQENYEMREWLRQIKHVFSDAENMLDEFECETLRKEVVQAHGSTTIKVAHFFSSSNPLVFHYRMAQQIQKIKKRLDKVAADRHKFGLETIDVDRRSVHRRDMTYSYVIDSDVIGRNQDKENIIQLLVQQNPKNNDKSLSIIPIVGMGGLGKTTLAKIVFNDRRINELFPLKMWVCVSIDFEIKQEIIKIINSNNASAHQQNLDKLDVEQLQSQLRNKLVSQKFLLVLDDVWNEDLVKWVELRNLMQVGAAGSKILVTTRNHATASMMGTVPSYILEGLSEEDSLSLFVKWAFKEGVEKRYPYLIDIGREIVKKCKGVPLAVRTLGGLLYLKDKKEEWEFVRDNKNWSSIKVGNAMFPPLKLSFDQMPSNLRKCFALFNLYPCGYAFESFDVTSLWGALGLLPSPNRNQILKHDANQYISELFSRSFLQDVVDYGIGFAFKIHDLVHDNARYLGKDSIIVRYPFVFTPEHRYVQHLSFPENVGIENFPIQKFVGARTILFPTPGVGANSEAFLLKFVSRCNYLRFLDLSDSMYKVLPPYIGKLKHLRYLSLENNKSLKRLPDSLCNLLKLEVLILSRCTELVALPKGLRKMISLQHLEITTKQRVLPEDEIANLSSLQTLRIEFCNNVESLFGGIKLLTLKVLCITSCQSLKSLPLDIEYFPKLETLLVDNCDVLELSNEHNQNSNLRLKIVNFISLPQLLTLPHWIQGSTDTLQYLLISSCNNLVGLPQWLSAMTCLKTLRVISCPNMLSLHEDIHHLPTLERLEIDGNLESWQHLTIDEPEQVEERIEELE</sequence>
<dbReference type="Gene3D" id="1.10.8.430">
    <property type="entry name" value="Helical domain of apoptotic protease-activating factors"/>
    <property type="match status" value="1"/>
</dbReference>
<dbReference type="InterPro" id="IPR058922">
    <property type="entry name" value="WHD_DRP"/>
</dbReference>
<evidence type="ECO:0000256" key="2">
    <source>
        <dbReference type="ARBA" id="ARBA00022741"/>
    </source>
</evidence>
<name>V7CVT4_PHAVU</name>
<dbReference type="InterPro" id="IPR042197">
    <property type="entry name" value="Apaf_helical"/>
</dbReference>
<dbReference type="Gene3D" id="1.10.10.10">
    <property type="entry name" value="Winged helix-like DNA-binding domain superfamily/Winged helix DNA-binding domain"/>
    <property type="match status" value="1"/>
</dbReference>
<reference evidence="9" key="1">
    <citation type="submission" date="2013-04" db="EMBL/GenBank/DDBJ databases">
        <authorList>
            <person name="Schmutz J."/>
            <person name="McClean P."/>
            <person name="Shu S."/>
            <person name="Cregan P."/>
            <person name="Rokhsar D."/>
            <person name="Jackson S."/>
        </authorList>
    </citation>
    <scope>NUCLEOTIDE SEQUENCE</scope>
</reference>
<dbReference type="GO" id="GO:0043531">
    <property type="term" value="F:ADP binding"/>
    <property type="evidence" value="ECO:0007669"/>
    <property type="project" value="InterPro"/>
</dbReference>
<evidence type="ECO:0000256" key="4">
    <source>
        <dbReference type="ARBA" id="ARBA00022840"/>
    </source>
</evidence>
<dbReference type="EMBL" id="CM002288">
    <property type="protein sequence ID" value="ESW34214.1"/>
    <property type="molecule type" value="Genomic_DNA"/>
</dbReference>
<dbReference type="Gramene" id="ESW34214">
    <property type="protein sequence ID" value="ESW34214"/>
    <property type="gene ID" value="PHAVU_001G134100g"/>
</dbReference>
<dbReference type="Gene3D" id="3.40.50.300">
    <property type="entry name" value="P-loop containing nucleotide triphosphate hydrolases"/>
    <property type="match status" value="1"/>
</dbReference>
<keyword evidence="3" id="KW-0611">Plant defense</keyword>
<evidence type="ECO:0000256" key="3">
    <source>
        <dbReference type="ARBA" id="ARBA00022821"/>
    </source>
</evidence>
<dbReference type="Pfam" id="PF18052">
    <property type="entry name" value="Rx_N"/>
    <property type="match status" value="1"/>
</dbReference>
<evidence type="ECO:0000313" key="9">
    <source>
        <dbReference type="EMBL" id="ESW34214.1"/>
    </source>
</evidence>
<dbReference type="InterPro" id="IPR041118">
    <property type="entry name" value="Rx_N"/>
</dbReference>
<keyword evidence="1" id="KW-0677">Repeat</keyword>
<organism evidence="9 10">
    <name type="scientific">Phaseolus vulgaris</name>
    <name type="common">Kidney bean</name>
    <name type="synonym">French bean</name>
    <dbReference type="NCBI Taxonomy" id="3885"/>
    <lineage>
        <taxon>Eukaryota</taxon>
        <taxon>Viridiplantae</taxon>
        <taxon>Streptophyta</taxon>
        <taxon>Embryophyta</taxon>
        <taxon>Tracheophyta</taxon>
        <taxon>Spermatophyta</taxon>
        <taxon>Magnoliopsida</taxon>
        <taxon>eudicotyledons</taxon>
        <taxon>Gunneridae</taxon>
        <taxon>Pentapetalae</taxon>
        <taxon>rosids</taxon>
        <taxon>fabids</taxon>
        <taxon>Fabales</taxon>
        <taxon>Fabaceae</taxon>
        <taxon>Papilionoideae</taxon>
        <taxon>50 kb inversion clade</taxon>
        <taxon>NPAAA clade</taxon>
        <taxon>indigoferoid/millettioid clade</taxon>
        <taxon>Phaseoleae</taxon>
        <taxon>Phaseolus</taxon>
    </lineage>
</organism>
<dbReference type="Pfam" id="PF00931">
    <property type="entry name" value="NB-ARC"/>
    <property type="match status" value="1"/>
</dbReference>
<evidence type="ECO:0000259" key="6">
    <source>
        <dbReference type="Pfam" id="PF18052"/>
    </source>
</evidence>
<dbReference type="EMBL" id="CM002288">
    <property type="protein sequence ID" value="ESW34213.1"/>
    <property type="molecule type" value="Genomic_DNA"/>
</dbReference>
<dbReference type="GO" id="GO:0006952">
    <property type="term" value="P:defense response"/>
    <property type="evidence" value="ECO:0007669"/>
    <property type="project" value="UniProtKB-KW"/>
</dbReference>
<dbReference type="Pfam" id="PF23598">
    <property type="entry name" value="LRR_14"/>
    <property type="match status" value="1"/>
</dbReference>
<dbReference type="Proteomes" id="UP000000226">
    <property type="component" value="Chromosome 1"/>
</dbReference>
<dbReference type="SMR" id="V7CVT4"/>
<feature type="domain" description="Disease resistance N-terminal" evidence="6">
    <location>
        <begin position="11"/>
        <end position="98"/>
    </location>
</feature>
<dbReference type="AlphaFoldDB" id="V7CVT4"/>
<keyword evidence="2" id="KW-0547">Nucleotide-binding</keyword>
<dbReference type="eggNOG" id="KOG4658">
    <property type="taxonomic scope" value="Eukaryota"/>
</dbReference>
<dbReference type="InterPro" id="IPR002182">
    <property type="entry name" value="NB-ARC"/>
</dbReference>
<feature type="domain" description="NB-ARC" evidence="5">
    <location>
        <begin position="171"/>
        <end position="349"/>
    </location>
</feature>
<dbReference type="FunFam" id="3.40.50.300:FF:001091">
    <property type="entry name" value="Probable disease resistance protein At1g61300"/>
    <property type="match status" value="1"/>
</dbReference>
<evidence type="ECO:0000256" key="1">
    <source>
        <dbReference type="ARBA" id="ARBA00022737"/>
    </source>
</evidence>
<dbReference type="Pfam" id="PF23559">
    <property type="entry name" value="WHD_DRP"/>
    <property type="match status" value="1"/>
</dbReference>
<dbReference type="InterPro" id="IPR027417">
    <property type="entry name" value="P-loop_NTPase"/>
</dbReference>
<reference evidence="10" key="2">
    <citation type="journal article" date="2014" name="Nat. Genet.">
        <title>A reference genome for common bean and genome-wide analysis of dual domestications.</title>
        <authorList>
            <person name="Schmutz J."/>
            <person name="McClean P.E."/>
            <person name="Mamidi S."/>
            <person name="Wu G.A."/>
            <person name="Cannon S.B."/>
            <person name="Grimwood J."/>
            <person name="Jenkins J."/>
            <person name="Shu S."/>
            <person name="Song Q."/>
            <person name="Chavarro C."/>
            <person name="Torres-Torres M."/>
            <person name="Geffroy V."/>
            <person name="Moghaddam S.M."/>
            <person name="Gao D."/>
            <person name="Abernathy B."/>
            <person name="Barry K."/>
            <person name="Blair M."/>
            <person name="Brick M.A."/>
            <person name="Chovatia M."/>
            <person name="Gepts P."/>
            <person name="Goodstein D.M."/>
            <person name="Gonzales M."/>
            <person name="Hellsten U."/>
            <person name="Hyten D.L."/>
            <person name="Jia G."/>
            <person name="Kelly J.D."/>
            <person name="Kudrna D."/>
            <person name="Lee R."/>
            <person name="Richard M.M."/>
            <person name="Miklas P.N."/>
            <person name="Osorno J.M."/>
            <person name="Rodrigues J."/>
            <person name="Thareau V."/>
            <person name="Urrea C.A."/>
            <person name="Wang M."/>
            <person name="Yu Y."/>
            <person name="Zhang M."/>
            <person name="Wing R.A."/>
            <person name="Cregan P.B."/>
            <person name="Rokhsar D.S."/>
            <person name="Jackson S.A."/>
        </authorList>
    </citation>
    <scope>NUCLEOTIDE SEQUENCE [LARGE SCALE GENOMIC DNA]</scope>
    <source>
        <strain evidence="10">cv. G19833</strain>
    </source>
</reference>
<dbReference type="InterPro" id="IPR032675">
    <property type="entry name" value="LRR_dom_sf"/>
</dbReference>
<dbReference type="OMA" id="WISEMIF"/>
<keyword evidence="10" id="KW-1185">Reference proteome</keyword>